<dbReference type="KEGG" id="osu:NT6N_35840"/>
<dbReference type="AlphaFoldDB" id="A0AAT9FRB5"/>
<keyword evidence="1" id="KW-0732">Signal</keyword>
<feature type="chain" id="PRO_5043333450" description="Lipoprotein" evidence="1">
    <location>
        <begin position="24"/>
        <end position="264"/>
    </location>
</feature>
<organism evidence="2">
    <name type="scientific">Oceaniferula spumae</name>
    <dbReference type="NCBI Taxonomy" id="2979115"/>
    <lineage>
        <taxon>Bacteria</taxon>
        <taxon>Pseudomonadati</taxon>
        <taxon>Verrucomicrobiota</taxon>
        <taxon>Verrucomicrobiia</taxon>
        <taxon>Verrucomicrobiales</taxon>
        <taxon>Verrucomicrobiaceae</taxon>
        <taxon>Oceaniferula</taxon>
    </lineage>
</organism>
<reference evidence="2" key="1">
    <citation type="submission" date="2024-07" db="EMBL/GenBank/DDBJ databases">
        <title>Complete genome sequence of Verrucomicrobiaceae bacterium NT6N.</title>
        <authorList>
            <person name="Huang C."/>
            <person name="Takami H."/>
            <person name="Hamasaki K."/>
        </authorList>
    </citation>
    <scope>NUCLEOTIDE SEQUENCE</scope>
    <source>
        <strain evidence="2">NT6N</strain>
    </source>
</reference>
<proteinExistence type="predicted"/>
<name>A0AAT9FRB5_9BACT</name>
<protein>
    <recommendedName>
        <fullName evidence="3">Lipoprotein</fullName>
    </recommendedName>
</protein>
<accession>A0AAT9FRB5</accession>
<sequence length="264" mass="29685">MKIKLSHTLTTLLVLLCTTCLYGQSDQGGGFHFTCASWERISGSPIHYLAGRPTKNEDIQSKLERLKEVDVTEMTRSQSYEFKGGRVVNFYRTKPSSDGEVALQKVAAVNVPASWNNALFVFFPGKNKDTYRIYPINDDRSHAPFGSYQFVNLSSIGVHGFLDRKKLSLKAKAASVVKLNGSESRSINFGVWAMVDGKRKWLQRNTLTYKPSKYLIYFFYETRDRRGKMKMESKGIVAFRPPPVVDERGVASSIKPGSETSSAN</sequence>
<feature type="signal peptide" evidence="1">
    <location>
        <begin position="1"/>
        <end position="23"/>
    </location>
</feature>
<evidence type="ECO:0000313" key="2">
    <source>
        <dbReference type="EMBL" id="BDS08544.1"/>
    </source>
</evidence>
<evidence type="ECO:0008006" key="3">
    <source>
        <dbReference type="Google" id="ProtNLM"/>
    </source>
</evidence>
<dbReference type="EMBL" id="AP026866">
    <property type="protein sequence ID" value="BDS08544.1"/>
    <property type="molecule type" value="Genomic_DNA"/>
</dbReference>
<evidence type="ECO:0000256" key="1">
    <source>
        <dbReference type="SAM" id="SignalP"/>
    </source>
</evidence>
<gene>
    <name evidence="2" type="ORF">NT6N_35840</name>
</gene>